<evidence type="ECO:0000256" key="1">
    <source>
        <dbReference type="SAM" id="MobiDB-lite"/>
    </source>
</evidence>
<dbReference type="AlphaFoldDB" id="A0AAD9BAZ5"/>
<feature type="compositionally biased region" description="Low complexity" evidence="1">
    <location>
        <begin position="674"/>
        <end position="688"/>
    </location>
</feature>
<accession>A0AAD9BAZ5</accession>
<feature type="region of interest" description="Disordered" evidence="1">
    <location>
        <begin position="669"/>
        <end position="733"/>
    </location>
</feature>
<feature type="compositionally biased region" description="Polar residues" evidence="1">
    <location>
        <begin position="505"/>
        <end position="516"/>
    </location>
</feature>
<feature type="compositionally biased region" description="Polar residues" evidence="1">
    <location>
        <begin position="463"/>
        <end position="479"/>
    </location>
</feature>
<sequence length="925" mass="103314">MLNFAKQTEEIHGTANMDMKQVILEPAKFSSVNFTSYTEVLKALGSTPKEKDDCSSMTIVNQEKMPASKELESITKENDESSVMTVVNPEKKPEEPIASYKLHCQNCGWGFDFLSKYCKHVSSWKHQERMNTFVGGGADCYGQQGRVPELGLYYIHNESLKRKQPLIGVSLVMTFVCNQVESEPFYICFACEECFSESSLRQHLHSTQHLVHTLLYQNPWRLTFAWTSCLDLSFLRSMALEEEKERGTNQRKLKVFDIPYWIFEGLDQLDYVQVIERLRLYQTVLRIDVPERETYSKLKENEMFPLLGSHFLVIYPRCAKELPHTGKGYVCLLCERRLFGDECYAHVFSFDHVATFLESFHPGSTDSSTDAETLLDLAKQAGRIHPKSHVQVIHMERPIWDPCSYSTTLKLLACRKWNICQAVLTAPIIPGKKLIPRETLKAVVPKQVTDSSQKNGGMMGCCENTTSQKSTDQSETTLKTIPVEDVKQVKTQTKGILSSKKDSSESQMQVTATNRGESGKPGQEPAKDERSSNVNCQQKEQLWQFLKKKTRHPVIGLSRLVELQCDERDPIYLCECCSLKIPEKDIITHVSGIYHQKLYLMKLQKLPPLREMQQVKAIRDVAALFEQQNGYGEAQVVYLKKEIYDEILVQNLKSAIKTVKELQDQMNIRRYERPSTSTPSSVQPVDTSAAQHQLGSVKDDYQEVNMEVDEDSEDSQAQPSCEPTAVEAPPDSNEVKTTQVFDSADNANTCLTVSKSSVDKAEIFSNKTFAPFKIAAIFQKEGTCKNAPASCFNETTPKTSMPAKSTAASSISTMGETANGRRATLSISTATTSELAATTTTSTASISSTMSTTKSATLPKPLENIIGAAANVTAKTSYKAATASNKESMVVHEAASKTAPASKKENASRNSESFSTALFPSQTHP</sequence>
<feature type="region of interest" description="Disordered" evidence="1">
    <location>
        <begin position="492"/>
        <end position="534"/>
    </location>
</feature>
<evidence type="ECO:0000259" key="2">
    <source>
        <dbReference type="PROSITE" id="PS00028"/>
    </source>
</evidence>
<reference evidence="3" key="1">
    <citation type="submission" date="2023-04" db="EMBL/GenBank/DDBJ databases">
        <title>Chromosome-level genome of Chaenocephalus aceratus.</title>
        <authorList>
            <person name="Park H."/>
        </authorList>
    </citation>
    <scope>NUCLEOTIDE SEQUENCE</scope>
    <source>
        <strain evidence="3">DE</strain>
        <tissue evidence="3">Muscle</tissue>
    </source>
</reference>
<evidence type="ECO:0000313" key="4">
    <source>
        <dbReference type="Proteomes" id="UP001228049"/>
    </source>
</evidence>
<keyword evidence="4" id="KW-1185">Reference proteome</keyword>
<dbReference type="Proteomes" id="UP001228049">
    <property type="component" value="Unassembled WGS sequence"/>
</dbReference>
<dbReference type="InterPro" id="IPR013087">
    <property type="entry name" value="Znf_C2H2_type"/>
</dbReference>
<dbReference type="GO" id="GO:0032259">
    <property type="term" value="P:methylation"/>
    <property type="evidence" value="ECO:0007669"/>
    <property type="project" value="UniProtKB-KW"/>
</dbReference>
<feature type="region of interest" description="Disordered" evidence="1">
    <location>
        <begin position="446"/>
        <end position="479"/>
    </location>
</feature>
<evidence type="ECO:0000313" key="3">
    <source>
        <dbReference type="EMBL" id="KAK1880495.1"/>
    </source>
</evidence>
<proteinExistence type="predicted"/>
<protein>
    <submittedName>
        <fullName evidence="3">Methyltransferase 235L</fullName>
    </submittedName>
</protein>
<keyword evidence="3" id="KW-0808">Transferase</keyword>
<organism evidence="3 4">
    <name type="scientific">Dissostichus eleginoides</name>
    <name type="common">Patagonian toothfish</name>
    <name type="synonym">Dissostichus amissus</name>
    <dbReference type="NCBI Taxonomy" id="100907"/>
    <lineage>
        <taxon>Eukaryota</taxon>
        <taxon>Metazoa</taxon>
        <taxon>Chordata</taxon>
        <taxon>Craniata</taxon>
        <taxon>Vertebrata</taxon>
        <taxon>Euteleostomi</taxon>
        <taxon>Actinopterygii</taxon>
        <taxon>Neopterygii</taxon>
        <taxon>Teleostei</taxon>
        <taxon>Neoteleostei</taxon>
        <taxon>Acanthomorphata</taxon>
        <taxon>Eupercaria</taxon>
        <taxon>Perciformes</taxon>
        <taxon>Notothenioidei</taxon>
        <taxon>Nototheniidae</taxon>
        <taxon>Dissostichus</taxon>
    </lineage>
</organism>
<feature type="domain" description="C2H2-type" evidence="2">
    <location>
        <begin position="104"/>
        <end position="126"/>
    </location>
</feature>
<feature type="compositionally biased region" description="Polar residues" evidence="1">
    <location>
        <begin position="908"/>
        <end position="925"/>
    </location>
</feature>
<keyword evidence="3" id="KW-0489">Methyltransferase</keyword>
<dbReference type="PROSITE" id="PS00028">
    <property type="entry name" value="ZINC_FINGER_C2H2_1"/>
    <property type="match status" value="1"/>
</dbReference>
<dbReference type="EMBL" id="JASDAP010000025">
    <property type="protein sequence ID" value="KAK1880495.1"/>
    <property type="molecule type" value="Genomic_DNA"/>
</dbReference>
<feature type="region of interest" description="Disordered" evidence="1">
    <location>
        <begin position="883"/>
        <end position="925"/>
    </location>
</feature>
<gene>
    <name evidence="3" type="ORF">KUDE01_026020</name>
</gene>
<dbReference type="GO" id="GO:0008168">
    <property type="term" value="F:methyltransferase activity"/>
    <property type="evidence" value="ECO:0007669"/>
    <property type="project" value="UniProtKB-KW"/>
</dbReference>
<name>A0AAD9BAZ5_DISEL</name>
<comment type="caution">
    <text evidence="3">The sequence shown here is derived from an EMBL/GenBank/DDBJ whole genome shotgun (WGS) entry which is preliminary data.</text>
</comment>